<evidence type="ECO:0000259" key="3">
    <source>
        <dbReference type="Pfam" id="PF13490"/>
    </source>
</evidence>
<keyword evidence="5" id="KW-1185">Reference proteome</keyword>
<evidence type="ECO:0000256" key="1">
    <source>
        <dbReference type="SAM" id="MobiDB-lite"/>
    </source>
</evidence>
<accession>A0A6A7Y033</accession>
<reference evidence="4 5" key="1">
    <citation type="submission" date="2019-09" db="EMBL/GenBank/DDBJ databases">
        <title>Segnochrobactrum spirostomi gen. nov., sp. nov., isolated from the ciliate Spirostomum cf. yagiui and description of a novel family, Segnochrobactraceae fam. nov. within the order Rhizobiales of the class Alphaproteobacteria.</title>
        <authorList>
            <person name="Akter S."/>
            <person name="Shazib S.U.A."/>
            <person name="Shin M.K."/>
        </authorList>
    </citation>
    <scope>NUCLEOTIDE SEQUENCE [LARGE SCALE GENOMIC DNA]</scope>
    <source>
        <strain evidence="4 5">Sp-1</strain>
    </source>
</reference>
<dbReference type="SUPFAM" id="SSF51182">
    <property type="entry name" value="RmlC-like cupins"/>
    <property type="match status" value="1"/>
</dbReference>
<dbReference type="Gene3D" id="2.60.120.10">
    <property type="entry name" value="Jelly Rolls"/>
    <property type="match status" value="1"/>
</dbReference>
<proteinExistence type="predicted"/>
<dbReference type="InterPro" id="IPR025979">
    <property type="entry name" value="ChrR-like_cupin_dom"/>
</dbReference>
<dbReference type="CDD" id="cd20301">
    <property type="entry name" value="cupin_ChrR"/>
    <property type="match status" value="1"/>
</dbReference>
<comment type="caution">
    <text evidence="4">The sequence shown here is derived from an EMBL/GenBank/DDBJ whole genome shotgun (WGS) entry which is preliminary data.</text>
</comment>
<feature type="region of interest" description="Disordered" evidence="1">
    <location>
        <begin position="72"/>
        <end position="97"/>
    </location>
</feature>
<organism evidence="4 5">
    <name type="scientific">Segnochrobactrum spirostomi</name>
    <dbReference type="NCBI Taxonomy" id="2608987"/>
    <lineage>
        <taxon>Bacteria</taxon>
        <taxon>Pseudomonadati</taxon>
        <taxon>Pseudomonadota</taxon>
        <taxon>Alphaproteobacteria</taxon>
        <taxon>Hyphomicrobiales</taxon>
        <taxon>Segnochrobactraceae</taxon>
        <taxon>Segnochrobactrum</taxon>
    </lineage>
</organism>
<sequence>MTTSHPSPELLMRLAAGTLRPAAALVVETHLAMCPRCRSDRLAMEALGGVLLESMSPSEVDARLFERTLERLGEARPSNGPRRRAPGLGPNLGIPLPPPLAGRATTGWRWMGPGTAFSRIAVPDDPTAKLILLRIAPGRRMPTHGHSGEELTLVLKGAFEDEHGRYEAGDLAEEDGDSEHTPVVTGSEDCICLASIEGTLRPHSMIARLVQPFIGL</sequence>
<dbReference type="NCBIfam" id="TIGR02451">
    <property type="entry name" value="anti_sig_ChrR"/>
    <property type="match status" value="1"/>
</dbReference>
<protein>
    <submittedName>
        <fullName evidence="4">Cupin domain-containing protein</fullName>
    </submittedName>
</protein>
<dbReference type="RefSeq" id="WP_153479282.1">
    <property type="nucleotide sequence ID" value="NZ_VWNA01000001.1"/>
</dbReference>
<dbReference type="Gene3D" id="1.10.10.1320">
    <property type="entry name" value="Anti-sigma factor, zinc-finger domain"/>
    <property type="match status" value="1"/>
</dbReference>
<evidence type="ECO:0000313" key="4">
    <source>
        <dbReference type="EMBL" id="MQT11956.1"/>
    </source>
</evidence>
<dbReference type="Proteomes" id="UP000332515">
    <property type="component" value="Unassembled WGS sequence"/>
</dbReference>
<feature type="domain" description="ChrR-like cupin" evidence="2">
    <location>
        <begin position="105"/>
        <end position="193"/>
    </location>
</feature>
<dbReference type="InterPro" id="IPR011051">
    <property type="entry name" value="RmlC_Cupin_sf"/>
</dbReference>
<dbReference type="InterPro" id="IPR027383">
    <property type="entry name" value="Znf_put"/>
</dbReference>
<dbReference type="Pfam" id="PF13490">
    <property type="entry name" value="zf-HC2"/>
    <property type="match status" value="1"/>
</dbReference>
<dbReference type="InterPro" id="IPR012807">
    <property type="entry name" value="Anti-sigma_ChrR"/>
</dbReference>
<dbReference type="EMBL" id="VWNA01000001">
    <property type="protein sequence ID" value="MQT11956.1"/>
    <property type="molecule type" value="Genomic_DNA"/>
</dbReference>
<feature type="domain" description="Putative zinc-finger" evidence="3">
    <location>
        <begin position="9"/>
        <end position="38"/>
    </location>
</feature>
<gene>
    <name evidence="4" type="ORF">F0357_04560</name>
</gene>
<dbReference type="AlphaFoldDB" id="A0A6A7Y033"/>
<dbReference type="InterPro" id="IPR041916">
    <property type="entry name" value="Anti_sigma_zinc_sf"/>
</dbReference>
<dbReference type="InterPro" id="IPR014710">
    <property type="entry name" value="RmlC-like_jellyroll"/>
</dbReference>
<evidence type="ECO:0000259" key="2">
    <source>
        <dbReference type="Pfam" id="PF12973"/>
    </source>
</evidence>
<evidence type="ECO:0000313" key="5">
    <source>
        <dbReference type="Proteomes" id="UP000332515"/>
    </source>
</evidence>
<name>A0A6A7Y033_9HYPH</name>
<dbReference type="Pfam" id="PF12973">
    <property type="entry name" value="Cupin_7"/>
    <property type="match status" value="1"/>
</dbReference>